<dbReference type="InterPro" id="IPR005312">
    <property type="entry name" value="DUF1759"/>
</dbReference>
<name>A0AAV8VK20_9CUCU</name>
<dbReference type="PANTHER" id="PTHR22954:SF3">
    <property type="entry name" value="PROTEIN CBG08539"/>
    <property type="match status" value="1"/>
</dbReference>
<evidence type="ECO:0000313" key="2">
    <source>
        <dbReference type="Proteomes" id="UP001159042"/>
    </source>
</evidence>
<sequence>MELKQLDFDVYEGLLTANCSEEDLLEEKKSCEDDDNKLIDLRIRYNNLISKQRIEEEVEARRSSTSSTSSNSRKGRRKFKLPVIEFKKFDGNIRDWLSFWAQFSKIDEDPDIDEADKIEYLIQATVSNSRARQLVESYPVVKENYNKIVEALKSRFGRDDIQIEVNYSCTLEVLDQLVICKNISHIFYGPWIADLHKLGVKLEDNIVGGPIEILMIGADVCEKLYTGKRYILDCGLVAVETLLGWTLSGRIPVSTPKVDVALSVISLHAQSSCVADLWKLDVLGIADPSDNVSQRKSFSSEGVFPSDRYIK</sequence>
<dbReference type="EMBL" id="JANEYG010000070">
    <property type="protein sequence ID" value="KAJ8914529.1"/>
    <property type="molecule type" value="Genomic_DNA"/>
</dbReference>
<protein>
    <recommendedName>
        <fullName evidence="3">Peptidase aspartic putative domain-containing protein</fullName>
    </recommendedName>
</protein>
<dbReference type="PANTHER" id="PTHR22954">
    <property type="entry name" value="RETROVIRAL PROTEASE-RELATED"/>
    <property type="match status" value="1"/>
</dbReference>
<keyword evidence="2" id="KW-1185">Reference proteome</keyword>
<dbReference type="Pfam" id="PF03564">
    <property type="entry name" value="DUF1759"/>
    <property type="match status" value="1"/>
</dbReference>
<dbReference type="Proteomes" id="UP001159042">
    <property type="component" value="Unassembled WGS sequence"/>
</dbReference>
<accession>A0AAV8VK20</accession>
<organism evidence="1 2">
    <name type="scientific">Exocentrus adspersus</name>
    <dbReference type="NCBI Taxonomy" id="1586481"/>
    <lineage>
        <taxon>Eukaryota</taxon>
        <taxon>Metazoa</taxon>
        <taxon>Ecdysozoa</taxon>
        <taxon>Arthropoda</taxon>
        <taxon>Hexapoda</taxon>
        <taxon>Insecta</taxon>
        <taxon>Pterygota</taxon>
        <taxon>Neoptera</taxon>
        <taxon>Endopterygota</taxon>
        <taxon>Coleoptera</taxon>
        <taxon>Polyphaga</taxon>
        <taxon>Cucujiformia</taxon>
        <taxon>Chrysomeloidea</taxon>
        <taxon>Cerambycidae</taxon>
        <taxon>Lamiinae</taxon>
        <taxon>Acanthocinini</taxon>
        <taxon>Exocentrus</taxon>
    </lineage>
</organism>
<proteinExistence type="predicted"/>
<reference evidence="1 2" key="1">
    <citation type="journal article" date="2023" name="Insect Mol. Biol.">
        <title>Genome sequencing provides insights into the evolution of gene families encoding plant cell wall-degrading enzymes in longhorned beetles.</title>
        <authorList>
            <person name="Shin N.R."/>
            <person name="Okamura Y."/>
            <person name="Kirsch R."/>
            <person name="Pauchet Y."/>
        </authorList>
    </citation>
    <scope>NUCLEOTIDE SEQUENCE [LARGE SCALE GENOMIC DNA]</scope>
    <source>
        <strain evidence="1">EAD_L_NR</strain>
    </source>
</reference>
<comment type="caution">
    <text evidence="1">The sequence shown here is derived from an EMBL/GenBank/DDBJ whole genome shotgun (WGS) entry which is preliminary data.</text>
</comment>
<gene>
    <name evidence="1" type="ORF">NQ315_002802</name>
</gene>
<evidence type="ECO:0000313" key="1">
    <source>
        <dbReference type="EMBL" id="KAJ8914529.1"/>
    </source>
</evidence>
<dbReference type="AlphaFoldDB" id="A0AAV8VK20"/>
<evidence type="ECO:0008006" key="3">
    <source>
        <dbReference type="Google" id="ProtNLM"/>
    </source>
</evidence>